<accession>A0ABP8MEN1</accession>
<evidence type="ECO:0000313" key="1">
    <source>
        <dbReference type="EMBL" id="GAA4449427.1"/>
    </source>
</evidence>
<dbReference type="RefSeq" id="WP_345240987.1">
    <property type="nucleotide sequence ID" value="NZ_BAABHD010000006.1"/>
</dbReference>
<comment type="caution">
    <text evidence="1">The sequence shown here is derived from an EMBL/GenBank/DDBJ whole genome shotgun (WGS) entry which is preliminary data.</text>
</comment>
<dbReference type="Proteomes" id="UP001501175">
    <property type="component" value="Unassembled WGS sequence"/>
</dbReference>
<protein>
    <submittedName>
        <fullName evidence="1">Uncharacterized protein</fullName>
    </submittedName>
</protein>
<organism evidence="1 2">
    <name type="scientific">Nibrella saemangeumensis</name>
    <dbReference type="NCBI Taxonomy" id="1084526"/>
    <lineage>
        <taxon>Bacteria</taxon>
        <taxon>Pseudomonadati</taxon>
        <taxon>Bacteroidota</taxon>
        <taxon>Cytophagia</taxon>
        <taxon>Cytophagales</taxon>
        <taxon>Spirosomataceae</taxon>
        <taxon>Nibrella</taxon>
    </lineage>
</organism>
<gene>
    <name evidence="1" type="ORF">GCM10023189_08790</name>
</gene>
<evidence type="ECO:0000313" key="2">
    <source>
        <dbReference type="Proteomes" id="UP001501175"/>
    </source>
</evidence>
<name>A0ABP8MEN1_9BACT</name>
<reference evidence="2" key="1">
    <citation type="journal article" date="2019" name="Int. J. Syst. Evol. Microbiol.">
        <title>The Global Catalogue of Microorganisms (GCM) 10K type strain sequencing project: providing services to taxonomists for standard genome sequencing and annotation.</title>
        <authorList>
            <consortium name="The Broad Institute Genomics Platform"/>
            <consortium name="The Broad Institute Genome Sequencing Center for Infectious Disease"/>
            <person name="Wu L."/>
            <person name="Ma J."/>
        </authorList>
    </citation>
    <scope>NUCLEOTIDE SEQUENCE [LARGE SCALE GENOMIC DNA]</scope>
    <source>
        <strain evidence="2">JCM 17927</strain>
    </source>
</reference>
<proteinExistence type="predicted"/>
<dbReference type="EMBL" id="BAABHD010000006">
    <property type="protein sequence ID" value="GAA4449427.1"/>
    <property type="molecule type" value="Genomic_DNA"/>
</dbReference>
<sequence>MAIYFPGFCSCGSVTSSAFVLTVTNATRMAAADGTNIGEIVQVRVFPNPVVEMLQVEMANGVLHRRRELMQR</sequence>
<keyword evidence="2" id="KW-1185">Reference proteome</keyword>